<feature type="transmembrane region" description="Helical" evidence="7">
    <location>
        <begin position="750"/>
        <end position="779"/>
    </location>
</feature>
<gene>
    <name evidence="9" type="ORF">BACT_0548</name>
</gene>
<feature type="transmembrane region" description="Helical" evidence="7">
    <location>
        <begin position="460"/>
        <end position="480"/>
    </location>
</feature>
<dbReference type="InterPro" id="IPR003838">
    <property type="entry name" value="ABC3_permease_C"/>
</dbReference>
<dbReference type="KEGG" id="bact:AB656_01340"/>
<feature type="transmembrane region" description="Helical" evidence="7">
    <location>
        <begin position="360"/>
        <end position="386"/>
    </location>
</feature>
<dbReference type="AlphaFoldDB" id="A0A086YZZ7"/>
<feature type="transmembrane region" description="Helical" evidence="7">
    <location>
        <begin position="420"/>
        <end position="440"/>
    </location>
</feature>
<feature type="transmembrane region" description="Helical" evidence="7">
    <location>
        <begin position="277"/>
        <end position="297"/>
    </location>
</feature>
<dbReference type="STRING" id="1437605.AB656_01340"/>
<protein>
    <submittedName>
        <fullName evidence="9">SalY-type ABC antimicrobial peptide transport system permease component</fullName>
    </submittedName>
</protein>
<dbReference type="PANTHER" id="PTHR30489:SF0">
    <property type="entry name" value="LIPOPROTEIN-RELEASING SYSTEM TRANSMEMBRANE PROTEIN LOLE"/>
    <property type="match status" value="1"/>
</dbReference>
<evidence type="ECO:0000256" key="4">
    <source>
        <dbReference type="ARBA" id="ARBA00022692"/>
    </source>
</evidence>
<keyword evidence="5 7" id="KW-1133">Transmembrane helix</keyword>
<name>A0A086YZZ7_9BIFI</name>
<dbReference type="PATRIC" id="fig|1437605.7.peg.278"/>
<dbReference type="Pfam" id="PF02687">
    <property type="entry name" value="FtsX"/>
    <property type="match status" value="2"/>
</dbReference>
<evidence type="ECO:0000256" key="2">
    <source>
        <dbReference type="ARBA" id="ARBA00005236"/>
    </source>
</evidence>
<keyword evidence="3" id="KW-1003">Cell membrane</keyword>
<evidence type="ECO:0000256" key="3">
    <source>
        <dbReference type="ARBA" id="ARBA00022475"/>
    </source>
</evidence>
<evidence type="ECO:0000313" key="9">
    <source>
        <dbReference type="EMBL" id="KFI39847.1"/>
    </source>
</evidence>
<feature type="transmembrane region" description="Helical" evidence="7">
    <location>
        <begin position="331"/>
        <end position="354"/>
    </location>
</feature>
<evidence type="ECO:0000256" key="5">
    <source>
        <dbReference type="ARBA" id="ARBA00022989"/>
    </source>
</evidence>
<feature type="domain" description="ABC3 transporter permease C-terminal" evidence="8">
    <location>
        <begin position="280"/>
        <end position="398"/>
    </location>
</feature>
<reference evidence="9 10" key="1">
    <citation type="submission" date="2014-03" db="EMBL/GenBank/DDBJ databases">
        <title>Genomics of Bifidobacteria.</title>
        <authorList>
            <person name="Ventura M."/>
            <person name="Milani C."/>
            <person name="Lugli G.A."/>
        </authorList>
    </citation>
    <scope>NUCLEOTIDE SEQUENCE [LARGE SCALE GENOMIC DNA]</scope>
    <source>
        <strain evidence="9 10">DSM 22766</strain>
    </source>
</reference>
<proteinExistence type="inferred from homology"/>
<dbReference type="EMBL" id="JGYK01000001">
    <property type="protein sequence ID" value="KFI39847.1"/>
    <property type="molecule type" value="Genomic_DNA"/>
</dbReference>
<dbReference type="eggNOG" id="COG3127">
    <property type="taxonomic scope" value="Bacteria"/>
</dbReference>
<feature type="transmembrane region" description="Helical" evidence="7">
    <location>
        <begin position="845"/>
        <end position="865"/>
    </location>
</feature>
<evidence type="ECO:0000256" key="1">
    <source>
        <dbReference type="ARBA" id="ARBA00004651"/>
    </source>
</evidence>
<feature type="domain" description="ABC3 transporter permease C-terminal" evidence="8">
    <location>
        <begin position="757"/>
        <end position="875"/>
    </location>
</feature>
<dbReference type="RefSeq" id="WP_033503277.1">
    <property type="nucleotide sequence ID" value="NZ_CP011786.1"/>
</dbReference>
<evidence type="ECO:0000256" key="7">
    <source>
        <dbReference type="SAM" id="Phobius"/>
    </source>
</evidence>
<feature type="transmembrane region" description="Helical" evidence="7">
    <location>
        <begin position="516"/>
        <end position="537"/>
    </location>
</feature>
<dbReference type="Proteomes" id="UP000029015">
    <property type="component" value="Unassembled WGS sequence"/>
</dbReference>
<feature type="transmembrane region" description="Helical" evidence="7">
    <location>
        <begin position="806"/>
        <end position="833"/>
    </location>
</feature>
<comment type="similarity">
    <text evidence="2">Belongs to the ABC-4 integral membrane protein family. LolC/E subfamily.</text>
</comment>
<comment type="subcellular location">
    <subcellularLocation>
        <location evidence="1">Cell membrane</location>
        <topology evidence="1">Multi-pass membrane protein</topology>
    </subcellularLocation>
</comment>
<dbReference type="InterPro" id="IPR051447">
    <property type="entry name" value="Lipoprotein-release_system"/>
</dbReference>
<accession>A0A086YZZ7</accession>
<dbReference type="GO" id="GO:0098797">
    <property type="term" value="C:plasma membrane protein complex"/>
    <property type="evidence" value="ECO:0007669"/>
    <property type="project" value="TreeGrafter"/>
</dbReference>
<keyword evidence="10" id="KW-1185">Reference proteome</keyword>
<comment type="caution">
    <text evidence="9">The sequence shown here is derived from an EMBL/GenBank/DDBJ whole genome shotgun (WGS) entry which is preliminary data.</text>
</comment>
<dbReference type="PANTHER" id="PTHR30489">
    <property type="entry name" value="LIPOPROTEIN-RELEASING SYSTEM TRANSMEMBRANE PROTEIN LOLE"/>
    <property type="match status" value="1"/>
</dbReference>
<dbReference type="GO" id="GO:0044874">
    <property type="term" value="P:lipoprotein localization to outer membrane"/>
    <property type="evidence" value="ECO:0007669"/>
    <property type="project" value="TreeGrafter"/>
</dbReference>
<keyword evidence="4 7" id="KW-0812">Transmembrane</keyword>
<dbReference type="OrthoDB" id="9780560at2"/>
<evidence type="ECO:0000259" key="8">
    <source>
        <dbReference type="Pfam" id="PF02687"/>
    </source>
</evidence>
<evidence type="ECO:0000313" key="10">
    <source>
        <dbReference type="Proteomes" id="UP000029015"/>
    </source>
</evidence>
<keyword evidence="6 7" id="KW-0472">Membrane</keyword>
<evidence type="ECO:0000256" key="6">
    <source>
        <dbReference type="ARBA" id="ARBA00023136"/>
    </source>
</evidence>
<sequence>MWSVSWKMMKRDGRMLVPAGIAILVGSLFIAATFLFGNSMDASVRKQVSSSFGEANYAIAPNAAVSDADSGGKKVKDFHLKEILGLKGVEGARADVFAPVELSSSPADKHTNSAGIAMSHPGSIMPMPIVEGRWPQGDSEIALPKQAAQRLNLKMGDVVSVRPAAGGPGNSGGAGDLRLKLVGLNEDTDGAYSYYGGASVMGEGTMARLKGDPSPVGVDGYQAPYVYLSIDEAQAGQATLERIRGQLPKGFQLQTRAAFEDSQIKQLSGQTNIMKTFLLSFGVLAMFVAALVIANTFQVMVARQRRTLALLRTIGAKKGQVRASVLMQSSILGLIASTLGAVGAIGVMAAAHALGLRLGALTLAVVVTPAVIVVPIVFGTAMTMLASLSSAATATRVTPLEALRPAEVSGNGKSRGRIRFALAGLMMVVGAAMAAWIVYQAVQDSRGVKGTMVSGDNADAALGIAVAGVALFFIGVLLCANRWIPWMLKGIGSALAHVGPSSKVAVGNISRNPARVAATGTALLIGVTLVACLGTGATSAKRTMAATLDSRYSVDVEIALEKEDQGSLDKVRKVKGVKAADIVPVYQGALGSGKTAESHAEKSSIAIFGLKPGQSERLMNASQESLMAGGAKLVMPQGQVGGKNALKEGDTVSTVQGKDGAYTASGHSFQVVPGSFNGLGGDSGIYGIALIDQPVGLGAPSQYEIWVKADGGQPVGSFMEDIREAMSTTANAAVSGGIAMKATYEQIVNIFLLIMVALLAVAVVIALIGVANTLSLSVIERTKESATLRAIGMTRRQLKRSLSIEALLIAVGSTLAGLVLGTLFGWTGSYIVFQSLGKVSLPLDWGMYGMILVVAVIAALLASVLPARRATRTPPVEALVEA</sequence>
<organism evidence="9 10">
    <name type="scientific">Bifidobacterium actinocoloniiforme DSM 22766</name>
    <dbReference type="NCBI Taxonomy" id="1437605"/>
    <lineage>
        <taxon>Bacteria</taxon>
        <taxon>Bacillati</taxon>
        <taxon>Actinomycetota</taxon>
        <taxon>Actinomycetes</taxon>
        <taxon>Bifidobacteriales</taxon>
        <taxon>Bifidobacteriaceae</taxon>
        <taxon>Bifidobacterium</taxon>
    </lineage>
</organism>